<organism evidence="1 2">
    <name type="scientific">Tetrahymena thermophila (strain SB210)</name>
    <dbReference type="NCBI Taxonomy" id="312017"/>
    <lineage>
        <taxon>Eukaryota</taxon>
        <taxon>Sar</taxon>
        <taxon>Alveolata</taxon>
        <taxon>Ciliophora</taxon>
        <taxon>Intramacronucleata</taxon>
        <taxon>Oligohymenophorea</taxon>
        <taxon>Hymenostomatida</taxon>
        <taxon>Tetrahymenina</taxon>
        <taxon>Tetrahymenidae</taxon>
        <taxon>Tetrahymena</taxon>
    </lineage>
</organism>
<name>Q239R5_TETTS</name>
<dbReference type="InParanoid" id="Q239R5"/>
<dbReference type="AlphaFoldDB" id="Q239R5"/>
<dbReference type="KEGG" id="tet:TTHERM_01188320"/>
<dbReference type="eggNOG" id="ENOG502SJ4H">
    <property type="taxonomic scope" value="Eukaryota"/>
</dbReference>
<evidence type="ECO:0000313" key="2">
    <source>
        <dbReference type="Proteomes" id="UP000009168"/>
    </source>
</evidence>
<protein>
    <submittedName>
        <fullName evidence="1">Uncharacterized protein</fullName>
    </submittedName>
</protein>
<accession>Q239R5</accession>
<dbReference type="EMBL" id="GG662728">
    <property type="protein sequence ID" value="EAR93250.4"/>
    <property type="molecule type" value="Genomic_DNA"/>
</dbReference>
<evidence type="ECO:0000313" key="1">
    <source>
        <dbReference type="EMBL" id="EAR93250.4"/>
    </source>
</evidence>
<gene>
    <name evidence="1" type="ORF">TTHERM_01188320</name>
</gene>
<dbReference type="Proteomes" id="UP000009168">
    <property type="component" value="Unassembled WGS sequence"/>
</dbReference>
<proteinExistence type="predicted"/>
<keyword evidence="2" id="KW-1185">Reference proteome</keyword>
<reference evidence="2" key="1">
    <citation type="journal article" date="2006" name="PLoS Biol.">
        <title>Macronuclear genome sequence of the ciliate Tetrahymena thermophila, a model eukaryote.</title>
        <authorList>
            <person name="Eisen J.A."/>
            <person name="Coyne R.S."/>
            <person name="Wu M."/>
            <person name="Wu D."/>
            <person name="Thiagarajan M."/>
            <person name="Wortman J.R."/>
            <person name="Badger J.H."/>
            <person name="Ren Q."/>
            <person name="Amedeo P."/>
            <person name="Jones K.M."/>
            <person name="Tallon L.J."/>
            <person name="Delcher A.L."/>
            <person name="Salzberg S.L."/>
            <person name="Silva J.C."/>
            <person name="Haas B.J."/>
            <person name="Majoros W.H."/>
            <person name="Farzad M."/>
            <person name="Carlton J.M."/>
            <person name="Smith R.K. Jr."/>
            <person name="Garg J."/>
            <person name="Pearlman R.E."/>
            <person name="Karrer K.M."/>
            <person name="Sun L."/>
            <person name="Manning G."/>
            <person name="Elde N.C."/>
            <person name="Turkewitz A.P."/>
            <person name="Asai D.J."/>
            <person name="Wilkes D.E."/>
            <person name="Wang Y."/>
            <person name="Cai H."/>
            <person name="Collins K."/>
            <person name="Stewart B.A."/>
            <person name="Lee S.R."/>
            <person name="Wilamowska K."/>
            <person name="Weinberg Z."/>
            <person name="Ruzzo W.L."/>
            <person name="Wloga D."/>
            <person name="Gaertig J."/>
            <person name="Frankel J."/>
            <person name="Tsao C.-C."/>
            <person name="Gorovsky M.A."/>
            <person name="Keeling P.J."/>
            <person name="Waller R.F."/>
            <person name="Patron N.J."/>
            <person name="Cherry J.M."/>
            <person name="Stover N.A."/>
            <person name="Krieger C.J."/>
            <person name="del Toro C."/>
            <person name="Ryder H.F."/>
            <person name="Williamson S.C."/>
            <person name="Barbeau R.A."/>
            <person name="Hamilton E.P."/>
            <person name="Orias E."/>
        </authorList>
    </citation>
    <scope>NUCLEOTIDE SEQUENCE [LARGE SCALE GENOMIC DNA]</scope>
    <source>
        <strain evidence="2">SB210</strain>
    </source>
</reference>
<dbReference type="RefSeq" id="XP_001013495.4">
    <property type="nucleotide sequence ID" value="XM_001013495.4"/>
</dbReference>
<dbReference type="GeneID" id="7842427"/>
<dbReference type="HOGENOM" id="CLU_007542_0_0_1"/>
<sequence length="256" mass="31055">MKNQLFPLNDKHSFYFSLGIFEENQQNNIENNPEIINQQDQHIEFKQIKIQKNSQIQCNNNPIKNFINQQDLKFQLENIVDQENNNENNQIFQDHHRENINEKEQNEYFNQKNQTFHYFMKQALSQLISEQIGYKLVERKFNSSKKLNYFQQLKEQYQDNNLNIKLILYQTENIQISKNNLFLNLCNLLSAFNIQVIIFSNRRGSNFIEECANETFIWDDQEIIKVFYSAEKIVQYLVCKRDQFDRQAYFSFIQHF</sequence>